<proteinExistence type="predicted"/>
<dbReference type="Pfam" id="PF00249">
    <property type="entry name" value="Myb_DNA-binding"/>
    <property type="match status" value="1"/>
</dbReference>
<evidence type="ECO:0000256" key="8">
    <source>
        <dbReference type="PIRNR" id="PIRNR025024"/>
    </source>
</evidence>
<dbReference type="AlphaFoldDB" id="A0A1E3QW27"/>
<evidence type="ECO:0000256" key="2">
    <source>
        <dbReference type="ARBA" id="ARBA00022723"/>
    </source>
</evidence>
<evidence type="ECO:0000256" key="3">
    <source>
        <dbReference type="ARBA" id="ARBA00022771"/>
    </source>
</evidence>
<feature type="region of interest" description="Disordered" evidence="10">
    <location>
        <begin position="333"/>
        <end position="364"/>
    </location>
</feature>
<gene>
    <name evidence="16" type="ORF">BABINDRAFT_160099</name>
</gene>
<feature type="domain" description="ZZ-type" evidence="12">
    <location>
        <begin position="3"/>
        <end position="59"/>
    </location>
</feature>
<evidence type="ECO:0000256" key="5">
    <source>
        <dbReference type="ARBA" id="ARBA00023015"/>
    </source>
</evidence>
<organism evidence="16 17">
    <name type="scientific">Babjeviella inositovora NRRL Y-12698</name>
    <dbReference type="NCBI Taxonomy" id="984486"/>
    <lineage>
        <taxon>Eukaryota</taxon>
        <taxon>Fungi</taxon>
        <taxon>Dikarya</taxon>
        <taxon>Ascomycota</taxon>
        <taxon>Saccharomycotina</taxon>
        <taxon>Pichiomycetes</taxon>
        <taxon>Serinales incertae sedis</taxon>
        <taxon>Babjeviella</taxon>
    </lineage>
</organism>
<keyword evidence="7 8" id="KW-0539">Nucleus</keyword>
<dbReference type="GO" id="GO:0003713">
    <property type="term" value="F:transcription coactivator activity"/>
    <property type="evidence" value="ECO:0007669"/>
    <property type="project" value="EnsemblFungi"/>
</dbReference>
<dbReference type="InterPro" id="IPR017930">
    <property type="entry name" value="Myb_dom"/>
</dbReference>
<dbReference type="InterPro" id="IPR055141">
    <property type="entry name" value="TADA2A_B-like_dom"/>
</dbReference>
<name>A0A1E3QW27_9ASCO</name>
<feature type="domain" description="SWIRM" evidence="13">
    <location>
        <begin position="357"/>
        <end position="445"/>
    </location>
</feature>
<dbReference type="GeneID" id="30145908"/>
<dbReference type="GO" id="GO:0008270">
    <property type="term" value="F:zinc ion binding"/>
    <property type="evidence" value="ECO:0007669"/>
    <property type="project" value="UniProtKB-KW"/>
</dbReference>
<dbReference type="GO" id="GO:0005634">
    <property type="term" value="C:nucleus"/>
    <property type="evidence" value="ECO:0007669"/>
    <property type="project" value="UniProtKB-SubCell"/>
</dbReference>
<dbReference type="EMBL" id="KV454427">
    <property type="protein sequence ID" value="ODQ81869.1"/>
    <property type="molecule type" value="Genomic_DNA"/>
</dbReference>
<feature type="domain" description="SANT" evidence="14">
    <location>
        <begin position="61"/>
        <end position="113"/>
    </location>
</feature>
<dbReference type="GO" id="GO:0071470">
    <property type="term" value="P:cellular response to osmotic stress"/>
    <property type="evidence" value="ECO:0007669"/>
    <property type="project" value="EnsemblFungi"/>
</dbReference>
<dbReference type="SMART" id="SM00291">
    <property type="entry name" value="ZnF_ZZ"/>
    <property type="match status" value="1"/>
</dbReference>
<dbReference type="GO" id="GO:1990414">
    <property type="term" value="P:replication-born double-strand break repair via sister chromatid exchange"/>
    <property type="evidence" value="ECO:0007669"/>
    <property type="project" value="EnsemblFungi"/>
</dbReference>
<dbReference type="PROSITE" id="PS51293">
    <property type="entry name" value="SANT"/>
    <property type="match status" value="1"/>
</dbReference>
<evidence type="ECO:0000259" key="11">
    <source>
        <dbReference type="PROSITE" id="PS50090"/>
    </source>
</evidence>
<sequence>MAAGKFHCDVCSSDCTNRVRIRCAVCNEYDLCVPCFANGSATANHKPWHAYRIIEQHAYPIFDKDWGADEELLLIEGAEQLGLGNWQDVSDHIGSRTKEEVGEHYTRCYLQSKDYPLPETDTDLSHITPQVFAAMRKERLERLERKKNGPLPPPKPKASASVPLCHEIQGYMPGRMEFEHEVEDEAEHTVKEMIFDPDDQPNDIDLKLTILDIYNSRLTTRAERKRIMLLNGLLEYRKNITLDKKRLKEEKEVLKKINAMIRVMTPADFEDFLRDILTELRCRIRIQQLQTWRRNGIRTAEAGNRFEKDKIVRLNALQRFGAGSALSSRHTANSIASNALGTPRGRGSATPQPETKPPKKNINQPLDISGAADFDLLSQDEKILCASLRMYPKPYMAIKHQLMRDAAKSDGVLKKKEVRQSLKIDVNKASKIFEFFVTQRWINQG</sequence>
<dbReference type="Gene3D" id="3.30.60.90">
    <property type="match status" value="1"/>
</dbReference>
<keyword evidence="3 9" id="KW-0863">Zinc-finger</keyword>
<evidence type="ECO:0000259" key="15">
    <source>
        <dbReference type="PROSITE" id="PS51294"/>
    </source>
</evidence>
<reference evidence="17" key="1">
    <citation type="submission" date="2016-05" db="EMBL/GenBank/DDBJ databases">
        <title>Comparative genomics of biotechnologically important yeasts.</title>
        <authorList>
            <consortium name="DOE Joint Genome Institute"/>
            <person name="Riley R."/>
            <person name="Haridas S."/>
            <person name="Wolfe K.H."/>
            <person name="Lopes M.R."/>
            <person name="Hittinger C.T."/>
            <person name="Goker M."/>
            <person name="Salamov A."/>
            <person name="Wisecaver J."/>
            <person name="Long T.M."/>
            <person name="Aerts A.L."/>
            <person name="Barry K."/>
            <person name="Choi C."/>
            <person name="Clum A."/>
            <person name="Coughlan A.Y."/>
            <person name="Deshpande S."/>
            <person name="Douglass A.P."/>
            <person name="Hanson S.J."/>
            <person name="Klenk H.-P."/>
            <person name="Labutti K."/>
            <person name="Lapidus A."/>
            <person name="Lindquist E."/>
            <person name="Lipzen A."/>
            <person name="Meier-Kolthoff J.P."/>
            <person name="Ohm R.A."/>
            <person name="Otillar R.P."/>
            <person name="Pangilinan J."/>
            <person name="Peng Y."/>
            <person name="Rokas A."/>
            <person name="Rosa C.A."/>
            <person name="Scheuner C."/>
            <person name="Sibirny A.A."/>
            <person name="Slot J.C."/>
            <person name="Stielow J.B."/>
            <person name="Sun H."/>
            <person name="Kurtzman C.P."/>
            <person name="Blackwell M."/>
            <person name="Grigoriev I.V."/>
            <person name="Jeffries T.W."/>
        </authorList>
    </citation>
    <scope>NUCLEOTIDE SEQUENCE [LARGE SCALE GENOMIC DNA]</scope>
    <source>
        <strain evidence="17">NRRL Y-12698</strain>
    </source>
</reference>
<dbReference type="InterPro" id="IPR017884">
    <property type="entry name" value="SANT_dom"/>
</dbReference>
<protein>
    <recommendedName>
        <fullName evidence="8">Transcriptional adapter 2</fullName>
    </recommendedName>
</protein>
<evidence type="ECO:0000259" key="12">
    <source>
        <dbReference type="PROSITE" id="PS50135"/>
    </source>
</evidence>
<dbReference type="RefSeq" id="XP_018987197.1">
    <property type="nucleotide sequence ID" value="XM_019128055.1"/>
</dbReference>
<dbReference type="FunFam" id="3.30.60.90:FF:000008">
    <property type="entry name" value="Transcriptional adapter 2"/>
    <property type="match status" value="1"/>
</dbReference>
<dbReference type="PANTHER" id="PTHR12374:SF20">
    <property type="entry name" value="TRANSCRIPTIONAL ADAPTER 2-ALPHA"/>
    <property type="match status" value="1"/>
</dbReference>
<dbReference type="GO" id="GO:0000781">
    <property type="term" value="C:chromosome, telomeric region"/>
    <property type="evidence" value="ECO:0007669"/>
    <property type="project" value="GOC"/>
</dbReference>
<dbReference type="InterPro" id="IPR036388">
    <property type="entry name" value="WH-like_DNA-bd_sf"/>
</dbReference>
<dbReference type="FunFam" id="1.10.10.60:FF:000115">
    <property type="entry name" value="Transcriptional adapter 2"/>
    <property type="match status" value="1"/>
</dbReference>
<dbReference type="InterPro" id="IPR043145">
    <property type="entry name" value="Znf_ZZ_sf"/>
</dbReference>
<dbReference type="Pfam" id="PF22941">
    <property type="entry name" value="TADA2A-like_3rd"/>
    <property type="match status" value="1"/>
</dbReference>
<dbReference type="InterPro" id="IPR007526">
    <property type="entry name" value="SWIRM"/>
</dbReference>
<dbReference type="SUPFAM" id="SSF57850">
    <property type="entry name" value="RING/U-box"/>
    <property type="match status" value="1"/>
</dbReference>
<evidence type="ECO:0000256" key="6">
    <source>
        <dbReference type="ARBA" id="ARBA00023163"/>
    </source>
</evidence>
<dbReference type="InterPro" id="IPR009057">
    <property type="entry name" value="Homeodomain-like_sf"/>
</dbReference>
<evidence type="ECO:0000313" key="17">
    <source>
        <dbReference type="Proteomes" id="UP000094336"/>
    </source>
</evidence>
<dbReference type="PIRSF" id="PIRSF025024">
    <property type="entry name" value="Transcriptional_adaptor_2"/>
    <property type="match status" value="1"/>
</dbReference>
<keyword evidence="4" id="KW-0862">Zinc</keyword>
<dbReference type="PROSITE" id="PS50934">
    <property type="entry name" value="SWIRM"/>
    <property type="match status" value="1"/>
</dbReference>
<dbReference type="GO" id="GO:0010520">
    <property type="term" value="P:regulation of reciprocal meiotic recombination"/>
    <property type="evidence" value="ECO:0007669"/>
    <property type="project" value="EnsemblFungi"/>
</dbReference>
<evidence type="ECO:0000256" key="1">
    <source>
        <dbReference type="ARBA" id="ARBA00004123"/>
    </source>
</evidence>
<dbReference type="InterPro" id="IPR000433">
    <property type="entry name" value="Znf_ZZ"/>
</dbReference>
<dbReference type="PANTHER" id="PTHR12374">
    <property type="entry name" value="TRANSCRIPTIONAL ADAPTOR 2 ADA2 -RELATED"/>
    <property type="match status" value="1"/>
</dbReference>
<evidence type="ECO:0000256" key="4">
    <source>
        <dbReference type="ARBA" id="ARBA00022833"/>
    </source>
</evidence>
<dbReference type="PROSITE" id="PS01357">
    <property type="entry name" value="ZF_ZZ_1"/>
    <property type="match status" value="1"/>
</dbReference>
<keyword evidence="17" id="KW-1185">Reference proteome</keyword>
<feature type="domain" description="Myb-like" evidence="11">
    <location>
        <begin position="66"/>
        <end position="109"/>
    </location>
</feature>
<dbReference type="FunFam" id="1.10.10.10:FF:000087">
    <property type="entry name" value="Transcriptional adapter 2"/>
    <property type="match status" value="1"/>
</dbReference>
<dbReference type="Gene3D" id="1.10.10.10">
    <property type="entry name" value="Winged helix-like DNA-binding domain superfamily/Winged helix DNA-binding domain"/>
    <property type="match status" value="1"/>
</dbReference>
<keyword evidence="5 8" id="KW-0805">Transcription regulation</keyword>
<dbReference type="SUPFAM" id="SSF46689">
    <property type="entry name" value="Homeodomain-like"/>
    <property type="match status" value="2"/>
</dbReference>
<dbReference type="Gene3D" id="1.10.10.60">
    <property type="entry name" value="Homeodomain-like"/>
    <property type="match status" value="1"/>
</dbReference>
<dbReference type="GO" id="GO:0003682">
    <property type="term" value="F:chromatin binding"/>
    <property type="evidence" value="ECO:0007669"/>
    <property type="project" value="EnsemblFungi"/>
</dbReference>
<evidence type="ECO:0000259" key="13">
    <source>
        <dbReference type="PROSITE" id="PS50934"/>
    </source>
</evidence>
<dbReference type="OrthoDB" id="270417at2759"/>
<evidence type="ECO:0000259" key="14">
    <source>
        <dbReference type="PROSITE" id="PS51293"/>
    </source>
</evidence>
<dbReference type="GO" id="GO:0000183">
    <property type="term" value="P:rDNA heterochromatin formation"/>
    <property type="evidence" value="ECO:0007669"/>
    <property type="project" value="EnsemblFungi"/>
</dbReference>
<dbReference type="PROSITE" id="PS50135">
    <property type="entry name" value="ZF_ZZ_2"/>
    <property type="match status" value="1"/>
</dbReference>
<evidence type="ECO:0000256" key="10">
    <source>
        <dbReference type="SAM" id="MobiDB-lite"/>
    </source>
</evidence>
<dbReference type="CDD" id="cd02335">
    <property type="entry name" value="ZZ_ADA2"/>
    <property type="match status" value="1"/>
</dbReference>
<dbReference type="InterPro" id="IPR041983">
    <property type="entry name" value="ADA2-like_ZZ"/>
</dbReference>
<keyword evidence="6 8" id="KW-0804">Transcription</keyword>
<evidence type="ECO:0000313" key="16">
    <source>
        <dbReference type="EMBL" id="ODQ81869.1"/>
    </source>
</evidence>
<dbReference type="CDD" id="cd00167">
    <property type="entry name" value="SANT"/>
    <property type="match status" value="1"/>
</dbReference>
<dbReference type="GO" id="GO:0006357">
    <property type="term" value="P:regulation of transcription by RNA polymerase II"/>
    <property type="evidence" value="ECO:0007669"/>
    <property type="project" value="EnsemblFungi"/>
</dbReference>
<feature type="domain" description="HTH myb-type" evidence="15">
    <location>
        <begin position="66"/>
        <end position="113"/>
    </location>
</feature>
<dbReference type="Proteomes" id="UP000094336">
    <property type="component" value="Unassembled WGS sequence"/>
</dbReference>
<dbReference type="STRING" id="984486.A0A1E3QW27"/>
<dbReference type="PROSITE" id="PS51294">
    <property type="entry name" value="HTH_MYB"/>
    <property type="match status" value="1"/>
</dbReference>
<comment type="subcellular location">
    <subcellularLocation>
        <location evidence="1 8">Nucleus</location>
    </subcellularLocation>
</comment>
<dbReference type="GO" id="GO:0140671">
    <property type="term" value="C:ADA complex"/>
    <property type="evidence" value="ECO:0007669"/>
    <property type="project" value="EnsemblFungi"/>
</dbReference>
<dbReference type="GO" id="GO:0031509">
    <property type="term" value="P:subtelomeric heterochromatin formation"/>
    <property type="evidence" value="ECO:0007669"/>
    <property type="project" value="EnsemblFungi"/>
</dbReference>
<dbReference type="GO" id="GO:0046695">
    <property type="term" value="C:SLIK (SAGA-like) complex"/>
    <property type="evidence" value="ECO:0007669"/>
    <property type="project" value="EnsemblFungi"/>
</dbReference>
<dbReference type="GO" id="GO:0001786">
    <property type="term" value="F:phosphatidylserine binding"/>
    <property type="evidence" value="ECO:0007669"/>
    <property type="project" value="EnsemblFungi"/>
</dbReference>
<dbReference type="PROSITE" id="PS50090">
    <property type="entry name" value="MYB_LIKE"/>
    <property type="match status" value="1"/>
</dbReference>
<keyword evidence="2" id="KW-0479">Metal-binding</keyword>
<dbReference type="Pfam" id="PF04433">
    <property type="entry name" value="SWIRM"/>
    <property type="match status" value="1"/>
</dbReference>
<dbReference type="SMART" id="SM00717">
    <property type="entry name" value="SANT"/>
    <property type="match status" value="1"/>
</dbReference>
<dbReference type="GO" id="GO:0000124">
    <property type="term" value="C:SAGA complex"/>
    <property type="evidence" value="ECO:0007669"/>
    <property type="project" value="EnsemblFungi"/>
</dbReference>
<dbReference type="InterPro" id="IPR016827">
    <property type="entry name" value="Ada2/TADA2"/>
</dbReference>
<dbReference type="InterPro" id="IPR001005">
    <property type="entry name" value="SANT/Myb"/>
</dbReference>
<dbReference type="Pfam" id="PF00569">
    <property type="entry name" value="ZZ"/>
    <property type="match status" value="1"/>
</dbReference>
<evidence type="ECO:0000256" key="9">
    <source>
        <dbReference type="PROSITE-ProRule" id="PRU00228"/>
    </source>
</evidence>
<evidence type="ECO:0000256" key="7">
    <source>
        <dbReference type="ARBA" id="ARBA00023242"/>
    </source>
</evidence>
<accession>A0A1E3QW27</accession>